<name>A0ABZ0MY67_9ENTR</name>
<keyword evidence="1" id="KW-0812">Transmembrane</keyword>
<protein>
    <submittedName>
        <fullName evidence="2">Uncharacterized protein</fullName>
    </submittedName>
</protein>
<reference evidence="2 3" key="1">
    <citation type="submission" date="2023-10" db="EMBL/GenBank/DDBJ databases">
        <title>Genome sequencing of the isolated polysaccharide-producing bacterium Kosakonia sacchari KS2022.</title>
        <authorList>
            <person name="Yi X."/>
        </authorList>
    </citation>
    <scope>NUCLEOTIDE SEQUENCE [LARGE SCALE GENOMIC DNA]</scope>
    <source>
        <strain evidence="2 3">KS2022</strain>
        <plasmid evidence="2 3">pKS2022</plasmid>
    </source>
</reference>
<evidence type="ECO:0000313" key="3">
    <source>
        <dbReference type="Proteomes" id="UP001302368"/>
    </source>
</evidence>
<dbReference type="EMBL" id="CP137745">
    <property type="protein sequence ID" value="WOZ79938.1"/>
    <property type="molecule type" value="Genomic_DNA"/>
</dbReference>
<keyword evidence="3" id="KW-1185">Reference proteome</keyword>
<evidence type="ECO:0000256" key="1">
    <source>
        <dbReference type="SAM" id="Phobius"/>
    </source>
</evidence>
<feature type="transmembrane region" description="Helical" evidence="1">
    <location>
        <begin position="76"/>
        <end position="96"/>
    </location>
</feature>
<dbReference type="RefSeq" id="WP_305737763.1">
    <property type="nucleotide sequence ID" value="NZ_CP137745.1"/>
</dbReference>
<keyword evidence="1" id="KW-0472">Membrane</keyword>
<accession>A0ABZ0MY67</accession>
<keyword evidence="2" id="KW-0614">Plasmid</keyword>
<feature type="transmembrane region" description="Helical" evidence="1">
    <location>
        <begin position="46"/>
        <end position="64"/>
    </location>
</feature>
<evidence type="ECO:0000313" key="2">
    <source>
        <dbReference type="EMBL" id="WOZ79938.1"/>
    </source>
</evidence>
<feature type="transmembrane region" description="Helical" evidence="1">
    <location>
        <begin position="12"/>
        <end position="34"/>
    </location>
</feature>
<dbReference type="Proteomes" id="UP001302368">
    <property type="component" value="Plasmid pKS2022"/>
</dbReference>
<organism evidence="2 3">
    <name type="scientific">Kosakonia sacchari</name>
    <dbReference type="NCBI Taxonomy" id="1158459"/>
    <lineage>
        <taxon>Bacteria</taxon>
        <taxon>Pseudomonadati</taxon>
        <taxon>Pseudomonadota</taxon>
        <taxon>Gammaproteobacteria</taxon>
        <taxon>Enterobacterales</taxon>
        <taxon>Enterobacteriaceae</taxon>
        <taxon>Kosakonia</taxon>
    </lineage>
</organism>
<proteinExistence type="predicted"/>
<gene>
    <name evidence="2" type="ORF">Q8Y70_24150</name>
</gene>
<geneLocation type="plasmid" evidence="2 3">
    <name>pKS2022</name>
</geneLocation>
<keyword evidence="1" id="KW-1133">Transmembrane helix</keyword>
<sequence>MMNGISKRIGSTLKWLWLPVVVYTTTLSVEARLIQTGATESTWETWRCFLILSLLILSFITYFLNTSSRDAAVEAVCSTAAPWGLYLLATLLYAFFRWEFVLLPVPCFELALMMTYTMPALFWFIEWDERNR</sequence>
<feature type="transmembrane region" description="Helical" evidence="1">
    <location>
        <begin position="102"/>
        <end position="125"/>
    </location>
</feature>